<evidence type="ECO:0000313" key="1">
    <source>
        <dbReference type="EMBL" id="MBC6109508.1"/>
    </source>
</evidence>
<dbReference type="SUPFAM" id="SSF51206">
    <property type="entry name" value="cAMP-binding domain-like"/>
    <property type="match status" value="1"/>
</dbReference>
<gene>
    <name evidence="1" type="ORF">H7U22_03655</name>
</gene>
<evidence type="ECO:0000313" key="2">
    <source>
        <dbReference type="Proteomes" id="UP000652755"/>
    </source>
</evidence>
<dbReference type="EMBL" id="JACRYL010000002">
    <property type="protein sequence ID" value="MBC6109508.1"/>
    <property type="molecule type" value="Genomic_DNA"/>
</dbReference>
<dbReference type="InterPro" id="IPR014710">
    <property type="entry name" value="RmlC-like_jellyroll"/>
</dbReference>
<name>A0ABR7KP46_9SPHI</name>
<proteinExistence type="predicted"/>
<dbReference type="Gene3D" id="2.60.120.10">
    <property type="entry name" value="Jelly Rolls"/>
    <property type="match status" value="1"/>
</dbReference>
<comment type="caution">
    <text evidence="1">The sequence shown here is derived from an EMBL/GenBank/DDBJ whole genome shotgun (WGS) entry which is preliminary data.</text>
</comment>
<accession>A0ABR7KP46</accession>
<keyword evidence="2" id="KW-1185">Reference proteome</keyword>
<reference evidence="1 2" key="1">
    <citation type="submission" date="2020-08" db="EMBL/GenBank/DDBJ databases">
        <authorList>
            <person name="Sun Q."/>
            <person name="Inoue M."/>
        </authorList>
    </citation>
    <scope>NUCLEOTIDE SEQUENCE [LARGE SCALE GENOMIC DNA]</scope>
    <source>
        <strain evidence="1 2">CCM 8938</strain>
    </source>
</reference>
<dbReference type="RefSeq" id="WP_187069973.1">
    <property type="nucleotide sequence ID" value="NZ_JACRYL010000002.1"/>
</dbReference>
<protein>
    <submittedName>
        <fullName evidence="1">Crp/Fnr family transcriptional regulator</fullName>
    </submittedName>
</protein>
<dbReference type="InterPro" id="IPR018490">
    <property type="entry name" value="cNMP-bd_dom_sf"/>
</dbReference>
<sequence length="192" mass="22599">MKNQKLIDKLHEMPHCKKEMKFLFSEQFLSVDYLKGQTIIGPNLFNNSLYFVNNGLLRRYPLRLGLAGTSQLFIIGDFITQNGIYLKRPSLEYIECLSQVELLTINHKQLERFFRQQPEAIKLLLCILEEQKLKEIENAEMMRLEPAIERYRFASVVLGKLIHDLPKRILSSYLRISEKQLSRLLIEYAHGK</sequence>
<dbReference type="Proteomes" id="UP000652755">
    <property type="component" value="Unassembled WGS sequence"/>
</dbReference>
<organism evidence="1 2">
    <name type="scientific">Pedobacter fastidiosus</name>
    <dbReference type="NCBI Taxonomy" id="2765361"/>
    <lineage>
        <taxon>Bacteria</taxon>
        <taxon>Pseudomonadati</taxon>
        <taxon>Bacteroidota</taxon>
        <taxon>Sphingobacteriia</taxon>
        <taxon>Sphingobacteriales</taxon>
        <taxon>Sphingobacteriaceae</taxon>
        <taxon>Pedobacter</taxon>
    </lineage>
</organism>